<dbReference type="NCBIfam" id="TIGR00634">
    <property type="entry name" value="recN"/>
    <property type="match status" value="1"/>
</dbReference>
<dbReference type="InterPro" id="IPR027417">
    <property type="entry name" value="P-loop_NTPase"/>
</dbReference>
<keyword evidence="6" id="KW-0067">ATP-binding</keyword>
<protein>
    <recommendedName>
        <fullName evidence="3 9">DNA repair protein RecN</fullName>
    </recommendedName>
    <alternativeName>
        <fullName evidence="8 9">Recombination protein N</fullName>
    </alternativeName>
</protein>
<dbReference type="PIRSF" id="PIRSF003128">
    <property type="entry name" value="RecN"/>
    <property type="match status" value="1"/>
</dbReference>
<sequence>MINSLTVQNIALIERLDLELSGGLNILSGETGAGKSIIIDSLNFVLGERADRTLIRHGADHAFVEAVFSGHLTPEVAAYFEEHDIEEDDFLVIKRKMTADGRNECRINGRIVTLATLRGLTELLVDIHGQHEHQSLVRPSNHLGMLDAMGGEALIKKRKRTGELYAAYRALSDELDSLGDEDARARRLDILRFQIDELEKAELREGEEEELSELRLRIRNAEKIVSALRSARDTLSSGAQGGPAAEIKAAAASLHQISAYDSRAEQLIDRLDGAKAEIADIADTLSDMLAENDFDERAAERAEERFDRLRALKRKYGGSVEAAMKFLQEAKAEAETLENASERVEYLEKELKKAGDALSESAAELSRERAAVAKKFEEDMLRELSDLGMGGTTFKVDIETTLLPDEIGADGGDKAEFLISPNVGEPLRPLARIISGGEMSRFMLAMKNIVAGIDNIGTMVFDEIDTGISGHISAVVAEKMCNISRRRQVIAVTHMPALAAMADSHYLISKRVEDGKTLTRVELLSDDLPEIARLIGGADYSSHALPHAAEMKKRADEFKKEAEKR</sequence>
<keyword evidence="10" id="KW-0175">Coiled coil</keyword>
<dbReference type="FunFam" id="3.40.50.300:FF:000319">
    <property type="entry name" value="DNA repair protein RecN"/>
    <property type="match status" value="1"/>
</dbReference>
<keyword evidence="7 9" id="KW-0234">DNA repair</keyword>
<keyword evidence="5 9" id="KW-0227">DNA damage</keyword>
<dbReference type="Proteomes" id="UP000886857">
    <property type="component" value="Unassembled WGS sequence"/>
</dbReference>
<gene>
    <name evidence="12" type="primary">recN</name>
    <name evidence="12" type="ORF">IAC73_01340</name>
</gene>
<reference evidence="12" key="2">
    <citation type="journal article" date="2021" name="PeerJ">
        <title>Extensive microbial diversity within the chicken gut microbiome revealed by metagenomics and culture.</title>
        <authorList>
            <person name="Gilroy R."/>
            <person name="Ravi A."/>
            <person name="Getino M."/>
            <person name="Pursley I."/>
            <person name="Horton D.L."/>
            <person name="Alikhan N.F."/>
            <person name="Baker D."/>
            <person name="Gharbi K."/>
            <person name="Hall N."/>
            <person name="Watson M."/>
            <person name="Adriaenssens E.M."/>
            <person name="Foster-Nyarko E."/>
            <person name="Jarju S."/>
            <person name="Secka A."/>
            <person name="Antonio M."/>
            <person name="Oren A."/>
            <person name="Chaudhuri R.R."/>
            <person name="La Ragione R."/>
            <person name="Hildebrand F."/>
            <person name="Pallen M.J."/>
        </authorList>
    </citation>
    <scope>NUCLEOTIDE SEQUENCE</scope>
    <source>
        <strain evidence="12">10406</strain>
    </source>
</reference>
<dbReference type="GO" id="GO:0006281">
    <property type="term" value="P:DNA repair"/>
    <property type="evidence" value="ECO:0007669"/>
    <property type="project" value="UniProtKB-KW"/>
</dbReference>
<evidence type="ECO:0000256" key="4">
    <source>
        <dbReference type="ARBA" id="ARBA00022741"/>
    </source>
</evidence>
<evidence type="ECO:0000256" key="2">
    <source>
        <dbReference type="ARBA" id="ARBA00009441"/>
    </source>
</evidence>
<dbReference type="InterPro" id="IPR003395">
    <property type="entry name" value="RecF/RecN/SMC_N"/>
</dbReference>
<dbReference type="GO" id="GO:0006310">
    <property type="term" value="P:DNA recombination"/>
    <property type="evidence" value="ECO:0007669"/>
    <property type="project" value="InterPro"/>
</dbReference>
<feature type="coiled-coil region" evidence="10">
    <location>
        <begin position="204"/>
        <end position="231"/>
    </location>
</feature>
<dbReference type="GO" id="GO:0043590">
    <property type="term" value="C:bacterial nucleoid"/>
    <property type="evidence" value="ECO:0007669"/>
    <property type="project" value="TreeGrafter"/>
</dbReference>
<evidence type="ECO:0000256" key="7">
    <source>
        <dbReference type="ARBA" id="ARBA00023204"/>
    </source>
</evidence>
<proteinExistence type="inferred from homology"/>
<evidence type="ECO:0000256" key="3">
    <source>
        <dbReference type="ARBA" id="ARBA00021315"/>
    </source>
</evidence>
<dbReference type="GO" id="GO:0009432">
    <property type="term" value="P:SOS response"/>
    <property type="evidence" value="ECO:0007669"/>
    <property type="project" value="TreeGrafter"/>
</dbReference>
<dbReference type="InterPro" id="IPR004604">
    <property type="entry name" value="DNA_recomb/repair_RecN"/>
</dbReference>
<evidence type="ECO:0000256" key="8">
    <source>
        <dbReference type="ARBA" id="ARBA00033408"/>
    </source>
</evidence>
<comment type="similarity">
    <text evidence="2 9">Belongs to the RecN family.</text>
</comment>
<feature type="domain" description="RecF/RecN/SMC N-terminal" evidence="11">
    <location>
        <begin position="2"/>
        <end position="510"/>
    </location>
</feature>
<name>A0A9D1N9K0_9FIRM</name>
<dbReference type="PANTHER" id="PTHR11059">
    <property type="entry name" value="DNA REPAIR PROTEIN RECN"/>
    <property type="match status" value="1"/>
</dbReference>
<evidence type="ECO:0000313" key="13">
    <source>
        <dbReference type="Proteomes" id="UP000886857"/>
    </source>
</evidence>
<dbReference type="AlphaFoldDB" id="A0A9D1N9K0"/>
<feature type="coiled-coil region" evidence="10">
    <location>
        <begin position="257"/>
        <end position="357"/>
    </location>
</feature>
<dbReference type="Gene3D" id="3.40.50.300">
    <property type="entry name" value="P-loop containing nucleotide triphosphate hydrolases"/>
    <property type="match status" value="2"/>
</dbReference>
<organism evidence="12 13">
    <name type="scientific">Candidatus Limadaptatus stercoripullorum</name>
    <dbReference type="NCBI Taxonomy" id="2840846"/>
    <lineage>
        <taxon>Bacteria</taxon>
        <taxon>Bacillati</taxon>
        <taxon>Bacillota</taxon>
        <taxon>Clostridia</taxon>
        <taxon>Eubacteriales</taxon>
        <taxon>Candidatus Limadaptatus</taxon>
    </lineage>
</organism>
<dbReference type="EMBL" id="DVOE01000016">
    <property type="protein sequence ID" value="HIU98472.1"/>
    <property type="molecule type" value="Genomic_DNA"/>
</dbReference>
<evidence type="ECO:0000256" key="9">
    <source>
        <dbReference type="PIRNR" id="PIRNR003128"/>
    </source>
</evidence>
<accession>A0A9D1N9K0</accession>
<keyword evidence="4" id="KW-0547">Nucleotide-binding</keyword>
<evidence type="ECO:0000256" key="6">
    <source>
        <dbReference type="ARBA" id="ARBA00022840"/>
    </source>
</evidence>
<evidence type="ECO:0000256" key="5">
    <source>
        <dbReference type="ARBA" id="ARBA00022763"/>
    </source>
</evidence>
<dbReference type="SUPFAM" id="SSF52540">
    <property type="entry name" value="P-loop containing nucleoside triphosphate hydrolases"/>
    <property type="match status" value="2"/>
</dbReference>
<dbReference type="Pfam" id="PF02463">
    <property type="entry name" value="SMC_N"/>
    <property type="match status" value="1"/>
</dbReference>
<dbReference type="GO" id="GO:0005524">
    <property type="term" value="F:ATP binding"/>
    <property type="evidence" value="ECO:0007669"/>
    <property type="project" value="UniProtKB-KW"/>
</dbReference>
<comment type="function">
    <text evidence="1 9">May be involved in recombinational repair of damaged DNA.</text>
</comment>
<dbReference type="CDD" id="cd03241">
    <property type="entry name" value="ABC_RecN"/>
    <property type="match status" value="2"/>
</dbReference>
<comment type="caution">
    <text evidence="12">The sequence shown here is derived from an EMBL/GenBank/DDBJ whole genome shotgun (WGS) entry which is preliminary data.</text>
</comment>
<reference evidence="12" key="1">
    <citation type="submission" date="2020-10" db="EMBL/GenBank/DDBJ databases">
        <authorList>
            <person name="Gilroy R."/>
        </authorList>
    </citation>
    <scope>NUCLEOTIDE SEQUENCE</scope>
    <source>
        <strain evidence="12">10406</strain>
    </source>
</reference>
<evidence type="ECO:0000256" key="10">
    <source>
        <dbReference type="SAM" id="Coils"/>
    </source>
</evidence>
<evidence type="ECO:0000259" key="11">
    <source>
        <dbReference type="Pfam" id="PF02463"/>
    </source>
</evidence>
<dbReference type="PANTHER" id="PTHR11059:SF0">
    <property type="entry name" value="DNA REPAIR PROTEIN RECN"/>
    <property type="match status" value="1"/>
</dbReference>
<evidence type="ECO:0000256" key="1">
    <source>
        <dbReference type="ARBA" id="ARBA00003618"/>
    </source>
</evidence>
<evidence type="ECO:0000313" key="12">
    <source>
        <dbReference type="EMBL" id="HIU98472.1"/>
    </source>
</evidence>